<dbReference type="PATRIC" id="fig|84531.8.peg.2618"/>
<keyword evidence="3" id="KW-0808">Transferase</keyword>
<evidence type="ECO:0000256" key="1">
    <source>
        <dbReference type="SAM" id="Phobius"/>
    </source>
</evidence>
<dbReference type="InterPro" id="IPR036890">
    <property type="entry name" value="HATPase_C_sf"/>
</dbReference>
<name>A0A0S2FB37_LYSAN</name>
<reference evidence="3 4" key="1">
    <citation type="journal article" date="2015" name="BMC Genomics">
        <title>Comparative genomics and metabolic profiling of the genus Lysobacter.</title>
        <authorList>
            <person name="de Bruijn I."/>
            <person name="Cheng X."/>
            <person name="de Jager V."/>
            <person name="Exposito R.G."/>
            <person name="Watrous J."/>
            <person name="Patel N."/>
            <person name="Postma J."/>
            <person name="Dorrestein P.C."/>
            <person name="Kobayashi D."/>
            <person name="Raaijmakers J.M."/>
        </authorList>
    </citation>
    <scope>NUCLEOTIDE SEQUENCE [LARGE SCALE GENOMIC DNA]</scope>
    <source>
        <strain evidence="3 4">76</strain>
    </source>
</reference>
<dbReference type="PANTHER" id="PTHR34220">
    <property type="entry name" value="SENSOR HISTIDINE KINASE YPDA"/>
    <property type="match status" value="1"/>
</dbReference>
<feature type="transmembrane region" description="Helical" evidence="1">
    <location>
        <begin position="104"/>
        <end position="123"/>
    </location>
</feature>
<dbReference type="GO" id="GO:0000155">
    <property type="term" value="F:phosphorelay sensor kinase activity"/>
    <property type="evidence" value="ECO:0007669"/>
    <property type="project" value="InterPro"/>
</dbReference>
<dbReference type="GO" id="GO:0016020">
    <property type="term" value="C:membrane"/>
    <property type="evidence" value="ECO:0007669"/>
    <property type="project" value="InterPro"/>
</dbReference>
<proteinExistence type="predicted"/>
<dbReference type="STRING" id="84531.LA76x_2607"/>
<keyword evidence="1" id="KW-0812">Transmembrane</keyword>
<evidence type="ECO:0000313" key="4">
    <source>
        <dbReference type="Proteomes" id="UP000060787"/>
    </source>
</evidence>
<dbReference type="InterPro" id="IPR010559">
    <property type="entry name" value="Sig_transdc_His_kin_internal"/>
</dbReference>
<keyword evidence="1" id="KW-1133">Transmembrane helix</keyword>
<dbReference type="AlphaFoldDB" id="A0A0S2FB37"/>
<dbReference type="Gene3D" id="3.30.565.10">
    <property type="entry name" value="Histidine kinase-like ATPase, C-terminal domain"/>
    <property type="match status" value="1"/>
</dbReference>
<organism evidence="3 4">
    <name type="scientific">Lysobacter antibioticus</name>
    <dbReference type="NCBI Taxonomy" id="84531"/>
    <lineage>
        <taxon>Bacteria</taxon>
        <taxon>Pseudomonadati</taxon>
        <taxon>Pseudomonadota</taxon>
        <taxon>Gammaproteobacteria</taxon>
        <taxon>Lysobacterales</taxon>
        <taxon>Lysobacteraceae</taxon>
        <taxon>Lysobacter</taxon>
    </lineage>
</organism>
<feature type="transmembrane region" description="Helical" evidence="1">
    <location>
        <begin position="32"/>
        <end position="50"/>
    </location>
</feature>
<gene>
    <name evidence="3" type="ORF">LA76x_2607</name>
</gene>
<dbReference type="KEGG" id="lab:LA76x_2607"/>
<keyword evidence="4" id="KW-1185">Reference proteome</keyword>
<evidence type="ECO:0000313" key="3">
    <source>
        <dbReference type="EMBL" id="ALN80737.1"/>
    </source>
</evidence>
<dbReference type="InterPro" id="IPR050640">
    <property type="entry name" value="Bact_2-comp_sensor_kinase"/>
</dbReference>
<dbReference type="eggNOG" id="COG2972">
    <property type="taxonomic scope" value="Bacteria"/>
</dbReference>
<dbReference type="EMBL" id="CP011129">
    <property type="protein sequence ID" value="ALN80737.1"/>
    <property type="molecule type" value="Genomic_DNA"/>
</dbReference>
<evidence type="ECO:0000259" key="2">
    <source>
        <dbReference type="Pfam" id="PF06580"/>
    </source>
</evidence>
<keyword evidence="1" id="KW-0472">Membrane</keyword>
<keyword evidence="3" id="KW-0418">Kinase</keyword>
<sequence length="346" mass="37269">MLAGLPLGLGLLLMAVPLLDHGAATASRTLYLLALALWMLPLTALQRSLWRRGVAGWAMAAVLLPASYAMVVATKALSVLMIACSKGASLDGFNWGLIFRGLEGAWLALVAYCAIHAVSVYYAELQRAQARHLQSQALIRDAELRALRYQLQPHFLFNTLNAISALVAEERNREAQQMLACLGDFLRATLDGAHGHEVGLADEVALTEAYLDIEKARLGSRLLVKWELGPGLLTAQVPYLLLQPLVENAIRHGIAARTAPGRLDIHISEEAGRLRVQVSNDLCAEQGRGPDDGSAARAEPVGLGNIGARLANLYPGDHQLSAGIGADGRYRVDLSFPLRLHTETTA</sequence>
<accession>A0A0S2FB37</accession>
<dbReference type="SUPFAM" id="SSF55874">
    <property type="entry name" value="ATPase domain of HSP90 chaperone/DNA topoisomerase II/histidine kinase"/>
    <property type="match status" value="1"/>
</dbReference>
<protein>
    <submittedName>
        <fullName evidence="3">Histidine kinase family protein</fullName>
    </submittedName>
</protein>
<feature type="domain" description="Signal transduction histidine kinase internal region" evidence="2">
    <location>
        <begin position="142"/>
        <end position="222"/>
    </location>
</feature>
<dbReference type="PANTHER" id="PTHR34220:SF7">
    <property type="entry name" value="SENSOR HISTIDINE KINASE YPDA"/>
    <property type="match status" value="1"/>
</dbReference>
<dbReference type="Pfam" id="PF06580">
    <property type="entry name" value="His_kinase"/>
    <property type="match status" value="1"/>
</dbReference>
<dbReference type="Proteomes" id="UP000060787">
    <property type="component" value="Chromosome"/>
</dbReference>
<feature type="transmembrane region" description="Helical" evidence="1">
    <location>
        <begin position="62"/>
        <end position="84"/>
    </location>
</feature>